<dbReference type="SMART" id="SM00642">
    <property type="entry name" value="Aamy"/>
    <property type="match status" value="1"/>
</dbReference>
<dbReference type="InterPro" id="IPR013780">
    <property type="entry name" value="Glyco_hydro_b"/>
</dbReference>
<comment type="similarity">
    <text evidence="2">Belongs to the glycosyl hydrolase 13 family. TreS subfamily.</text>
</comment>
<reference evidence="18" key="1">
    <citation type="submission" date="2009-11" db="EMBL/GenBank/DDBJ databases">
        <title>The complete chromosome 1 of Sphaerobacter thermophilus DSM 20745.</title>
        <authorList>
            <person name="Lucas S."/>
            <person name="Copeland A."/>
            <person name="Lapidus A."/>
            <person name="Glavina del Rio T."/>
            <person name="Dalin E."/>
            <person name="Tice H."/>
            <person name="Bruce D."/>
            <person name="Goodwin L."/>
            <person name="Pitluck S."/>
            <person name="Kyrpides N."/>
            <person name="Mavromatis K."/>
            <person name="Ivanova N."/>
            <person name="Mikhailova N."/>
            <person name="LaButti K.M."/>
            <person name="Clum A."/>
            <person name="Sun H.I."/>
            <person name="Brettin T."/>
            <person name="Detter J.C."/>
            <person name="Han C."/>
            <person name="Larimer F."/>
            <person name="Land M."/>
            <person name="Hauser L."/>
            <person name="Markowitz V."/>
            <person name="Cheng J.F."/>
            <person name="Hugenholtz P."/>
            <person name="Woyke T."/>
            <person name="Wu D."/>
            <person name="Steenblock K."/>
            <person name="Schneider S."/>
            <person name="Pukall R."/>
            <person name="Goeker M."/>
            <person name="Klenk H.P."/>
            <person name="Eisen J.A."/>
        </authorList>
    </citation>
    <scope>NUCLEOTIDE SEQUENCE [LARGE SCALE GENOMIC DNA]</scope>
    <source>
        <strain evidence="18">ATCC 49802 / DSM 20745 / S 6022</strain>
    </source>
</reference>
<keyword evidence="18" id="KW-1185">Reference proteome</keyword>
<evidence type="ECO:0000256" key="4">
    <source>
        <dbReference type="ARBA" id="ARBA00011962"/>
    </source>
</evidence>
<dbReference type="Gene3D" id="3.20.20.80">
    <property type="entry name" value="Glycosidases"/>
    <property type="match status" value="1"/>
</dbReference>
<keyword evidence="8" id="KW-0479">Metal-binding</keyword>
<dbReference type="InterPro" id="IPR040999">
    <property type="entry name" value="Mak_N_cap"/>
</dbReference>
<accession>D1C2R1</accession>
<evidence type="ECO:0000313" key="18">
    <source>
        <dbReference type="Proteomes" id="UP000002027"/>
    </source>
</evidence>
<feature type="domain" description="Glycosyl hydrolase family 13 catalytic" evidence="16">
    <location>
        <begin position="25"/>
        <end position="426"/>
    </location>
</feature>
<proteinExistence type="inferred from homology"/>
<dbReference type="EC" id="5.4.99.16" evidence="5"/>
<evidence type="ECO:0000313" key="17">
    <source>
        <dbReference type="EMBL" id="ACZ38528.1"/>
    </source>
</evidence>
<evidence type="ECO:0000259" key="16">
    <source>
        <dbReference type="SMART" id="SM00642"/>
    </source>
</evidence>
<dbReference type="PANTHER" id="PTHR10357">
    <property type="entry name" value="ALPHA-AMYLASE FAMILY MEMBER"/>
    <property type="match status" value="1"/>
</dbReference>
<dbReference type="CAZy" id="GH13">
    <property type="family name" value="Glycoside Hydrolase Family 13"/>
</dbReference>
<dbReference type="InterPro" id="IPR032091">
    <property type="entry name" value="Malt_amylase-like_C"/>
</dbReference>
<dbReference type="eggNOG" id="COG0366">
    <property type="taxonomic scope" value="Bacteria"/>
</dbReference>
<dbReference type="InterPro" id="IPR011009">
    <property type="entry name" value="Kinase-like_dom_sf"/>
</dbReference>
<dbReference type="GO" id="GO:0047471">
    <property type="term" value="F:maltose alpha-D-glucosyltransferase activity"/>
    <property type="evidence" value="ECO:0007669"/>
    <property type="project" value="UniProtKB-EC"/>
</dbReference>
<dbReference type="SUPFAM" id="SSF51011">
    <property type="entry name" value="Glycosyl hydrolase domain"/>
    <property type="match status" value="1"/>
</dbReference>
<dbReference type="Gene3D" id="2.60.40.1180">
    <property type="entry name" value="Golgi alpha-mannosidase II"/>
    <property type="match status" value="1"/>
</dbReference>
<sequence>MVGRREHQPLFEREPLWYKDAIFYEVHVRAFYDSNADGIGDFRGLVEKLDYIQDLGVTTIWLLPFYPSPLRDDGYDIADYTNVHPDYGTLRDVRRFVREAHRRGLHVVTELVCNHTSDEHPWFQRARRAKPGSVWRNYYVWSDTPDKYRDARIIFKDFERSNWTWDPVAGAYYWHRFYSHQPDLNYDNPRVRREIFRILDFWLDMGIDGLRLDAIPYLYEREGTNCENLPETHAFLKELRAHIDERFSDRMLLAEANQWPEDAVQYFGDGDECHMAFHFPLMPRMFMALRMEDRFPIIDILAQTPAIPDNCQWALFLRNHDELTLEMVTDDERDYMYRVYANDPQMRINLGIRRRLAPLLGNNRRRIELMNGLLFSFPGTPVIYYGDEIGMGDNIYLGDRDGVRTPMQWTADRNAGFSEAKRQQLYLPVIVDAEYHYEAVNVEAQQNNPYSLLWWMKRLIALRKRYRAFGRGSLEFLYPENRKVLAYIRRYEDEQILVVANLSRFVQAVELDLSEFQGLMPVEMFGHIEFPPVTDQPYFLTLGPHSFYWFIMEPQRVAGDRIEITTERDTIQTVTVARDWQEVFEGRGLERLADVLPTYLPTRRWFGGKARKIKGAVILDVIPLPNGNKPAYAVVTQVDYREGDSEHYLLLMSAADITEGAEILEAAPHAAVARVRARSGAEWLLFDALVDPAIGHTLLDVIASRRRVKGMAGEIVGDRASYLRRNQASRDELEPRVMHAEQSNTSIVYGDRLVLKLYRRLHPGVNPDLELNRYLTARRFPNTPPFAGSIEYRRKGGEPMSLGLLQGFVPNEGDAWTYTLDSLGRFFERALTVPTELTSEPVRAATLLDLADSEAPDEAHALLEGYLSDAHRLGQRTAEMHLALSSNTEDPAFTPEPMTVFDQRSLYQSMRTLTLQVLETLRRRVNALEQPLQEEARAVLAAEQEILQRFHAVRSERLSGVRIRIHGDLHLGQVLYTGNDFVMIDFEGEPARPISERRRKRSAITDVAGMLRSFHYATHAALLRAQDQGIVRDADLVTLEPAAQFWYQWVAVSFLQGYLSTAQGAPFVPSNRRDLEILLDALLLEKAVYEVGYELNNRPDWLRIPLAGILAILGRSAVPEH</sequence>
<keyword evidence="10" id="KW-0106">Calcium</keyword>
<evidence type="ECO:0000256" key="7">
    <source>
        <dbReference type="ARBA" id="ARBA00022679"/>
    </source>
</evidence>
<comment type="catalytic activity">
    <reaction evidence="15">
        <text>D-maltose + ATP = alpha-maltose 1-phosphate + ADP + H(+)</text>
        <dbReference type="Rhea" id="RHEA:31915"/>
        <dbReference type="ChEBI" id="CHEBI:15378"/>
        <dbReference type="ChEBI" id="CHEBI:17306"/>
        <dbReference type="ChEBI" id="CHEBI:30616"/>
        <dbReference type="ChEBI" id="CHEBI:63576"/>
        <dbReference type="ChEBI" id="CHEBI:456216"/>
        <dbReference type="EC" id="2.7.1.175"/>
    </reaction>
</comment>
<dbReference type="Gene3D" id="3.90.400.10">
    <property type="entry name" value="Oligo-1,6-glucosidase, Domain 2"/>
    <property type="match status" value="1"/>
</dbReference>
<dbReference type="SUPFAM" id="SSF56112">
    <property type="entry name" value="Protein kinase-like (PK-like)"/>
    <property type="match status" value="1"/>
</dbReference>
<dbReference type="PANTHER" id="PTHR10357:SF219">
    <property type="entry name" value="MALTOSE ALPHA-D-GLUCOSYLTRANSFERASE"/>
    <property type="match status" value="1"/>
</dbReference>
<evidence type="ECO:0000256" key="15">
    <source>
        <dbReference type="ARBA" id="ARBA00049067"/>
    </source>
</evidence>
<dbReference type="GO" id="GO:0016740">
    <property type="term" value="F:transferase activity"/>
    <property type="evidence" value="ECO:0007669"/>
    <property type="project" value="UniProtKB-KW"/>
</dbReference>
<dbReference type="InterPro" id="IPR017853">
    <property type="entry name" value="GH"/>
</dbReference>
<evidence type="ECO:0000256" key="9">
    <source>
        <dbReference type="ARBA" id="ARBA00022741"/>
    </source>
</evidence>
<organism evidence="17 18">
    <name type="scientific">Sphaerobacter thermophilus (strain ATCC 49802 / DSM 20745 / KCCM 41009 / NCIMB 13125 / S 6022)</name>
    <dbReference type="NCBI Taxonomy" id="479434"/>
    <lineage>
        <taxon>Bacteria</taxon>
        <taxon>Pseudomonadati</taxon>
        <taxon>Thermomicrobiota</taxon>
        <taxon>Thermomicrobia</taxon>
        <taxon>Sphaerobacterales</taxon>
        <taxon>Sphaerobacterineae</taxon>
        <taxon>Sphaerobacteraceae</taxon>
        <taxon>Sphaerobacter</taxon>
    </lineage>
</organism>
<dbReference type="EC" id="2.7.1.175" evidence="4"/>
<keyword evidence="7" id="KW-0808">Transferase</keyword>
<dbReference type="FunFam" id="3.20.20.80:FF:000055">
    <property type="entry name" value="Trehalose synthase"/>
    <property type="match status" value="1"/>
</dbReference>
<gene>
    <name evidence="17" type="ordered locus">Sthe_1092</name>
</gene>
<keyword evidence="9" id="KW-0547">Nucleotide-binding</keyword>
<dbReference type="RefSeq" id="WP_012871575.1">
    <property type="nucleotide sequence ID" value="NC_013523.1"/>
</dbReference>
<dbReference type="Gene3D" id="3.90.1200.10">
    <property type="match status" value="1"/>
</dbReference>
<name>D1C2R1_SPHTD</name>
<dbReference type="InParanoid" id="D1C2R1"/>
<dbReference type="eggNOG" id="COG3281">
    <property type="taxonomic scope" value="Bacteria"/>
</dbReference>
<evidence type="ECO:0000256" key="10">
    <source>
        <dbReference type="ARBA" id="ARBA00022837"/>
    </source>
</evidence>
<dbReference type="STRING" id="479434.Sthe_1092"/>
<protein>
    <recommendedName>
        <fullName evidence="6">Maltokinase</fullName>
        <ecNumber evidence="4">2.7.1.175</ecNumber>
        <ecNumber evidence="5">5.4.99.16</ecNumber>
    </recommendedName>
    <alternativeName>
        <fullName evidence="14">Maltose alpha-D-glucosyltransferase</fullName>
    </alternativeName>
    <alternativeName>
        <fullName evidence="13">Maltose-1-phosphate synthase</fullName>
    </alternativeName>
</protein>
<dbReference type="Proteomes" id="UP000002027">
    <property type="component" value="Chromosome 1"/>
</dbReference>
<evidence type="ECO:0000256" key="13">
    <source>
        <dbReference type="ARBA" id="ARBA00031251"/>
    </source>
</evidence>
<evidence type="ECO:0000256" key="5">
    <source>
        <dbReference type="ARBA" id="ARBA00012619"/>
    </source>
</evidence>
<dbReference type="OrthoDB" id="9805159at2"/>
<keyword evidence="11" id="KW-0067">ATP-binding</keyword>
<evidence type="ECO:0000256" key="14">
    <source>
        <dbReference type="ARBA" id="ARBA00031378"/>
    </source>
</evidence>
<dbReference type="InterPro" id="IPR006047">
    <property type="entry name" value="GH13_cat_dom"/>
</dbReference>
<dbReference type="KEGG" id="sti:Sthe_1092"/>
<keyword evidence="12" id="KW-0413">Isomerase</keyword>
<dbReference type="SUPFAM" id="SSF51445">
    <property type="entry name" value="(Trans)glycosidases"/>
    <property type="match status" value="1"/>
</dbReference>
<evidence type="ECO:0000256" key="1">
    <source>
        <dbReference type="ARBA" id="ARBA00001595"/>
    </source>
</evidence>
<evidence type="ECO:0000256" key="2">
    <source>
        <dbReference type="ARBA" id="ARBA00005496"/>
    </source>
</evidence>
<dbReference type="EMBL" id="CP001823">
    <property type="protein sequence ID" value="ACZ38528.1"/>
    <property type="molecule type" value="Genomic_DNA"/>
</dbReference>
<comment type="similarity">
    <text evidence="3">Belongs to the aminoglycoside phosphotransferase family.</text>
</comment>
<dbReference type="GO" id="GO:0005524">
    <property type="term" value="F:ATP binding"/>
    <property type="evidence" value="ECO:0007669"/>
    <property type="project" value="UniProtKB-KW"/>
</dbReference>
<evidence type="ECO:0000256" key="12">
    <source>
        <dbReference type="ARBA" id="ARBA00023235"/>
    </source>
</evidence>
<dbReference type="CDD" id="cd11334">
    <property type="entry name" value="AmyAc_TreS"/>
    <property type="match status" value="1"/>
</dbReference>
<evidence type="ECO:0000256" key="11">
    <source>
        <dbReference type="ARBA" id="ARBA00022840"/>
    </source>
</evidence>
<dbReference type="GO" id="GO:0046872">
    <property type="term" value="F:metal ion binding"/>
    <property type="evidence" value="ECO:0007669"/>
    <property type="project" value="UniProtKB-KW"/>
</dbReference>
<dbReference type="InterPro" id="IPR045857">
    <property type="entry name" value="O16G_dom_2"/>
</dbReference>
<dbReference type="Pfam" id="PF00128">
    <property type="entry name" value="Alpha-amylase"/>
    <property type="match status" value="2"/>
</dbReference>
<reference evidence="17 18" key="2">
    <citation type="journal article" date="2010" name="Stand. Genomic Sci.">
        <title>Complete genome sequence of Desulfohalobium retbaense type strain (HR(100)).</title>
        <authorList>
            <person name="Spring S."/>
            <person name="Nolan M."/>
            <person name="Lapidus A."/>
            <person name="Glavina Del Rio T."/>
            <person name="Copeland A."/>
            <person name="Tice H."/>
            <person name="Cheng J.F."/>
            <person name="Lucas S."/>
            <person name="Land M."/>
            <person name="Chen F."/>
            <person name="Bruce D."/>
            <person name="Goodwin L."/>
            <person name="Pitluck S."/>
            <person name="Ivanova N."/>
            <person name="Mavromatis K."/>
            <person name="Mikhailova N."/>
            <person name="Pati A."/>
            <person name="Chen A."/>
            <person name="Palaniappan K."/>
            <person name="Hauser L."/>
            <person name="Chang Y.J."/>
            <person name="Jeffries C.D."/>
            <person name="Munk C."/>
            <person name="Kiss H."/>
            <person name="Chain P."/>
            <person name="Han C."/>
            <person name="Brettin T."/>
            <person name="Detter J.C."/>
            <person name="Schuler E."/>
            <person name="Goker M."/>
            <person name="Rohde M."/>
            <person name="Bristow J."/>
            <person name="Eisen J.A."/>
            <person name="Markowitz V."/>
            <person name="Hugenholtz P."/>
            <person name="Kyrpides N.C."/>
            <person name="Klenk H.P."/>
        </authorList>
    </citation>
    <scope>NUCLEOTIDE SEQUENCE [LARGE SCALE GENOMIC DNA]</scope>
    <source>
        <strain evidence="18">ATCC 49802 / DSM 20745 / S 6022</strain>
    </source>
</reference>
<dbReference type="InterPro" id="IPR012810">
    <property type="entry name" value="TreS/a-amylase_N"/>
</dbReference>
<dbReference type="AlphaFoldDB" id="D1C2R1"/>
<dbReference type="Pfam" id="PF16657">
    <property type="entry name" value="Malt_amylase_C"/>
    <property type="match status" value="1"/>
</dbReference>
<dbReference type="HOGENOM" id="CLU_007635_1_0_0"/>
<dbReference type="InterPro" id="IPR012811">
    <property type="entry name" value="TreS_maltokin_C_dom"/>
</dbReference>
<evidence type="ECO:0000256" key="6">
    <source>
        <dbReference type="ARBA" id="ARBA00013882"/>
    </source>
</evidence>
<dbReference type="GO" id="GO:0005975">
    <property type="term" value="P:carbohydrate metabolic process"/>
    <property type="evidence" value="ECO:0007669"/>
    <property type="project" value="InterPro"/>
</dbReference>
<evidence type="ECO:0000256" key="8">
    <source>
        <dbReference type="ARBA" id="ARBA00022723"/>
    </source>
</evidence>
<dbReference type="Pfam" id="PF18085">
    <property type="entry name" value="Mak_N_cap"/>
    <property type="match status" value="1"/>
</dbReference>
<dbReference type="NCBIfam" id="TIGR02456">
    <property type="entry name" value="treS_nterm"/>
    <property type="match status" value="1"/>
</dbReference>
<comment type="catalytic activity">
    <reaction evidence="1">
        <text>D-maltose = alpha,alpha-trehalose</text>
        <dbReference type="Rhea" id="RHEA:15145"/>
        <dbReference type="ChEBI" id="CHEBI:16551"/>
        <dbReference type="ChEBI" id="CHEBI:17306"/>
        <dbReference type="EC" id="5.4.99.16"/>
    </reaction>
</comment>
<evidence type="ECO:0000256" key="3">
    <source>
        <dbReference type="ARBA" id="ARBA00006219"/>
    </source>
</evidence>
<dbReference type="NCBIfam" id="TIGR02457">
    <property type="entry name" value="TreS_Cterm"/>
    <property type="match status" value="1"/>
</dbReference>